<dbReference type="AlphaFoldDB" id="A0A1B9QHK5"/>
<organism evidence="3 4">
    <name type="scientific">Vibrio lentus</name>
    <dbReference type="NCBI Taxonomy" id="136468"/>
    <lineage>
        <taxon>Bacteria</taxon>
        <taxon>Pseudomonadati</taxon>
        <taxon>Pseudomonadota</taxon>
        <taxon>Gammaproteobacteria</taxon>
        <taxon>Vibrionales</taxon>
        <taxon>Vibrionaceae</taxon>
        <taxon>Vibrio</taxon>
    </lineage>
</organism>
<dbReference type="EMBL" id="MCSI01000052">
    <property type="protein sequence ID" value="PME70492.1"/>
    <property type="molecule type" value="Genomic_DNA"/>
</dbReference>
<dbReference type="SUPFAM" id="SSF51905">
    <property type="entry name" value="FAD/NAD(P)-binding domain"/>
    <property type="match status" value="1"/>
</dbReference>
<feature type="domain" description="Amine oxidase" evidence="2">
    <location>
        <begin position="114"/>
        <end position="362"/>
    </location>
</feature>
<evidence type="ECO:0000259" key="2">
    <source>
        <dbReference type="Pfam" id="PF01593"/>
    </source>
</evidence>
<sequence>MKYDFIIIGGGLSGLYTAAYLEKTGYSYLLLEARERLGGRVLSSSSLTATSPSDQFDLGPSWFWPQINQRVMRLVDSLSLPIIEQYETGDMMLEQAGGKGVRKVPNQYFSAPQSMRVSGGIAQLTMGVAALLNQDNIKCGHQLQGVNHTESQGFALDVLHQKKPIRLESENIIFALPHRLIANNIRFSPALPTKALEALKRAPTWMAAHAKFFALYDKPFWRKNGLSGYANSQIGPLVEIHDASAEDGHAALFGFIGFDAATRMKLGTTQLKTMAVEQLSRLFGPEAYNTTEVKLLDWSKEIYTAIEEDKLPPSTHPQYGLHTSLERLEKQGIYFAGTESAKEFGGFIEGALEAAERVIQEIATRKN</sequence>
<dbReference type="InterPro" id="IPR050703">
    <property type="entry name" value="Flavin_MAO"/>
</dbReference>
<comment type="caution">
    <text evidence="3">The sequence shown here is derived from an EMBL/GenBank/DDBJ whole genome shotgun (WGS) entry which is preliminary data.</text>
</comment>
<dbReference type="Proteomes" id="UP000235778">
    <property type="component" value="Unassembled WGS sequence"/>
</dbReference>
<accession>A0A1B9QHK5</accession>
<dbReference type="GO" id="GO:0016491">
    <property type="term" value="F:oxidoreductase activity"/>
    <property type="evidence" value="ECO:0007669"/>
    <property type="project" value="InterPro"/>
</dbReference>
<dbReference type="SUPFAM" id="SSF54373">
    <property type="entry name" value="FAD-linked reductases, C-terminal domain"/>
    <property type="match status" value="1"/>
</dbReference>
<dbReference type="InterPro" id="IPR036188">
    <property type="entry name" value="FAD/NAD-bd_sf"/>
</dbReference>
<proteinExistence type="inferred from homology"/>
<dbReference type="Pfam" id="PF01593">
    <property type="entry name" value="Amino_oxidase"/>
    <property type="match status" value="1"/>
</dbReference>
<dbReference type="InterPro" id="IPR002937">
    <property type="entry name" value="Amino_oxidase"/>
</dbReference>
<comment type="similarity">
    <text evidence="1">Belongs to the flavin monoamine oxidase family.</text>
</comment>
<dbReference type="Gene3D" id="3.50.50.60">
    <property type="entry name" value="FAD/NAD(P)-binding domain"/>
    <property type="match status" value="2"/>
</dbReference>
<dbReference type="PANTHER" id="PTHR43563">
    <property type="entry name" value="AMINE OXIDASE"/>
    <property type="match status" value="1"/>
</dbReference>
<protein>
    <submittedName>
        <fullName evidence="3">Oxidoreductase</fullName>
    </submittedName>
</protein>
<evidence type="ECO:0000256" key="1">
    <source>
        <dbReference type="ARBA" id="ARBA00005995"/>
    </source>
</evidence>
<gene>
    <name evidence="3" type="ORF">BCV30_22460</name>
</gene>
<name>A0A1B9QHK5_9VIBR</name>
<dbReference type="RefSeq" id="WP_017104812.1">
    <property type="nucleotide sequence ID" value="NZ_MAKA01000058.1"/>
</dbReference>
<evidence type="ECO:0000313" key="4">
    <source>
        <dbReference type="Proteomes" id="UP000235778"/>
    </source>
</evidence>
<reference evidence="4" key="1">
    <citation type="submission" date="2016-07" db="EMBL/GenBank/DDBJ databases">
        <title>Nontailed viruses are major unrecognized killers of bacteria in the ocean.</title>
        <authorList>
            <person name="Kauffman K."/>
            <person name="Hussain F."/>
            <person name="Yang J."/>
            <person name="Arevalo P."/>
            <person name="Brown J."/>
            <person name="Cutler M."/>
            <person name="Kelly L."/>
            <person name="Polz M.F."/>
        </authorList>
    </citation>
    <scope>NUCLEOTIDE SEQUENCE [LARGE SCALE GENOMIC DNA]</scope>
    <source>
        <strain evidence="4">10N.286.55.C1</strain>
    </source>
</reference>
<dbReference type="PANTHER" id="PTHR43563:SF1">
    <property type="entry name" value="AMINE OXIDASE [FLAVIN-CONTAINING] B"/>
    <property type="match status" value="1"/>
</dbReference>
<dbReference type="Pfam" id="PF13450">
    <property type="entry name" value="NAD_binding_8"/>
    <property type="match status" value="1"/>
</dbReference>
<evidence type="ECO:0000313" key="3">
    <source>
        <dbReference type="EMBL" id="PME70492.1"/>
    </source>
</evidence>